<comment type="caution">
    <text evidence="2">The sequence shown here is derived from an EMBL/GenBank/DDBJ whole genome shotgun (WGS) entry which is preliminary data.</text>
</comment>
<evidence type="ECO:0000256" key="1">
    <source>
        <dbReference type="SAM" id="MobiDB-lite"/>
    </source>
</evidence>
<dbReference type="Proteomes" id="UP001151760">
    <property type="component" value="Unassembled WGS sequence"/>
</dbReference>
<dbReference type="EMBL" id="BQNB010014868">
    <property type="protein sequence ID" value="GJT33311.1"/>
    <property type="molecule type" value="Genomic_DNA"/>
</dbReference>
<gene>
    <name evidence="2" type="ORF">Tco_0923730</name>
</gene>
<reference evidence="2" key="2">
    <citation type="submission" date="2022-01" db="EMBL/GenBank/DDBJ databases">
        <authorList>
            <person name="Yamashiro T."/>
            <person name="Shiraishi A."/>
            <person name="Satake H."/>
            <person name="Nakayama K."/>
        </authorList>
    </citation>
    <scope>NUCLEOTIDE SEQUENCE</scope>
</reference>
<accession>A0ABQ5D1X8</accession>
<keyword evidence="3" id="KW-1185">Reference proteome</keyword>
<feature type="compositionally biased region" description="Basic and acidic residues" evidence="1">
    <location>
        <begin position="127"/>
        <end position="138"/>
    </location>
</feature>
<evidence type="ECO:0000313" key="3">
    <source>
        <dbReference type="Proteomes" id="UP001151760"/>
    </source>
</evidence>
<organism evidence="2 3">
    <name type="scientific">Tanacetum coccineum</name>
    <dbReference type="NCBI Taxonomy" id="301880"/>
    <lineage>
        <taxon>Eukaryota</taxon>
        <taxon>Viridiplantae</taxon>
        <taxon>Streptophyta</taxon>
        <taxon>Embryophyta</taxon>
        <taxon>Tracheophyta</taxon>
        <taxon>Spermatophyta</taxon>
        <taxon>Magnoliopsida</taxon>
        <taxon>eudicotyledons</taxon>
        <taxon>Gunneridae</taxon>
        <taxon>Pentapetalae</taxon>
        <taxon>asterids</taxon>
        <taxon>campanulids</taxon>
        <taxon>Asterales</taxon>
        <taxon>Asteraceae</taxon>
        <taxon>Asteroideae</taxon>
        <taxon>Anthemideae</taxon>
        <taxon>Anthemidinae</taxon>
        <taxon>Tanacetum</taxon>
    </lineage>
</organism>
<feature type="region of interest" description="Disordered" evidence="1">
    <location>
        <begin position="104"/>
        <end position="139"/>
    </location>
</feature>
<protein>
    <submittedName>
        <fullName evidence="2">Uncharacterized protein</fullName>
    </submittedName>
</protein>
<proteinExistence type="predicted"/>
<sequence>MLKNEFEVEERIAGSKWKCPCQENSIREDFKNHSPRIADRLRVRLVENGIKDEHSDGEIVPESLFEDGELENNHVDDIFSKKEKEVSEDPFNLYSLLKRQNKLDDKDTNSEDSLKHPPGFTPLTHNCENDTSEKKVDQNDEFSEAGDVDKLKGSANGSISAGHFKVSEIPRTGGSMVGLLEDVIKVGQVMGFKMEGVIANLEELIGTQGGKEGYR</sequence>
<name>A0ABQ5D1X8_9ASTR</name>
<evidence type="ECO:0000313" key="2">
    <source>
        <dbReference type="EMBL" id="GJT33311.1"/>
    </source>
</evidence>
<feature type="compositionally biased region" description="Basic and acidic residues" evidence="1">
    <location>
        <begin position="104"/>
        <end position="115"/>
    </location>
</feature>
<reference evidence="2" key="1">
    <citation type="journal article" date="2022" name="Int. J. Mol. Sci.">
        <title>Draft Genome of Tanacetum Coccineum: Genomic Comparison of Closely Related Tanacetum-Family Plants.</title>
        <authorList>
            <person name="Yamashiro T."/>
            <person name="Shiraishi A."/>
            <person name="Nakayama K."/>
            <person name="Satake H."/>
        </authorList>
    </citation>
    <scope>NUCLEOTIDE SEQUENCE</scope>
</reference>